<evidence type="ECO:0000256" key="8">
    <source>
        <dbReference type="ARBA" id="ARBA00023140"/>
    </source>
</evidence>
<evidence type="ECO:0000256" key="4">
    <source>
        <dbReference type="ARBA" id="ARBA00022490"/>
    </source>
</evidence>
<keyword evidence="4" id="KW-0963">Cytoplasm</keyword>
<feature type="repeat" description="WD" evidence="11">
    <location>
        <begin position="109"/>
        <end position="151"/>
    </location>
</feature>
<dbReference type="EMBL" id="HBIN01010355">
    <property type="protein sequence ID" value="CAE0437482.1"/>
    <property type="molecule type" value="Transcribed_RNA"/>
</dbReference>
<dbReference type="GO" id="GO:0005782">
    <property type="term" value="C:peroxisomal matrix"/>
    <property type="evidence" value="ECO:0007669"/>
    <property type="project" value="UniProtKB-SubCell"/>
</dbReference>
<dbReference type="InterPro" id="IPR019775">
    <property type="entry name" value="WD40_repeat_CS"/>
</dbReference>
<gene>
    <name evidence="13" type="ORF">ASTO00021_LOCUS7739</name>
</gene>
<dbReference type="GO" id="GO:0005053">
    <property type="term" value="F:peroxisome matrix targeting signal-2 binding"/>
    <property type="evidence" value="ECO:0007669"/>
    <property type="project" value="InterPro"/>
</dbReference>
<evidence type="ECO:0000256" key="11">
    <source>
        <dbReference type="PROSITE-ProRule" id="PRU00221"/>
    </source>
</evidence>
<evidence type="ECO:0000256" key="10">
    <source>
        <dbReference type="ARBA" id="ARBA00032565"/>
    </source>
</evidence>
<dbReference type="InterPro" id="IPR036322">
    <property type="entry name" value="WD40_repeat_dom_sf"/>
</dbReference>
<dbReference type="GO" id="GO:0016558">
    <property type="term" value="P:protein import into peroxisome matrix"/>
    <property type="evidence" value="ECO:0007669"/>
    <property type="project" value="InterPro"/>
</dbReference>
<evidence type="ECO:0000313" key="13">
    <source>
        <dbReference type="EMBL" id="CAE0437482.1"/>
    </source>
</evidence>
<dbReference type="Pfam" id="PF00400">
    <property type="entry name" value="WD40"/>
    <property type="match status" value="5"/>
</dbReference>
<keyword evidence="6" id="KW-0677">Repeat</keyword>
<dbReference type="PROSITE" id="PS00678">
    <property type="entry name" value="WD_REPEATS_1"/>
    <property type="match status" value="1"/>
</dbReference>
<evidence type="ECO:0000256" key="2">
    <source>
        <dbReference type="ARBA" id="ARBA00004514"/>
    </source>
</evidence>
<comment type="similarity">
    <text evidence="9">Belongs to the WD repeat peroxin-7 family.</text>
</comment>
<dbReference type="InterPro" id="IPR044536">
    <property type="entry name" value="PEX7"/>
</dbReference>
<evidence type="ECO:0000256" key="1">
    <source>
        <dbReference type="ARBA" id="ARBA00004253"/>
    </source>
</evidence>
<dbReference type="PROSITE" id="PS50294">
    <property type="entry name" value="WD_REPEATS_REGION"/>
    <property type="match status" value="2"/>
</dbReference>
<evidence type="ECO:0000256" key="9">
    <source>
        <dbReference type="ARBA" id="ARBA00024017"/>
    </source>
</evidence>
<evidence type="ECO:0000256" key="7">
    <source>
        <dbReference type="ARBA" id="ARBA00022927"/>
    </source>
</evidence>
<dbReference type="InterPro" id="IPR015943">
    <property type="entry name" value="WD40/YVTN_repeat-like_dom_sf"/>
</dbReference>
<dbReference type="CDD" id="cd00200">
    <property type="entry name" value="WD40"/>
    <property type="match status" value="1"/>
</dbReference>
<dbReference type="SUPFAM" id="SSF50978">
    <property type="entry name" value="WD40 repeat-like"/>
    <property type="match status" value="1"/>
</dbReference>
<keyword evidence="7" id="KW-0653">Protein transport</keyword>
<proteinExistence type="inferred from homology"/>
<organism evidence="13">
    <name type="scientific">Aplanochytrium stocchinoi</name>
    <dbReference type="NCBI Taxonomy" id="215587"/>
    <lineage>
        <taxon>Eukaryota</taxon>
        <taxon>Sar</taxon>
        <taxon>Stramenopiles</taxon>
        <taxon>Bigyra</taxon>
        <taxon>Labyrinthulomycetes</taxon>
        <taxon>Thraustochytrida</taxon>
        <taxon>Thraustochytriidae</taxon>
        <taxon>Aplanochytrium</taxon>
    </lineage>
</organism>
<keyword evidence="5 11" id="KW-0853">WD repeat</keyword>
<dbReference type="InterPro" id="IPR001680">
    <property type="entry name" value="WD40_rpt"/>
</dbReference>
<dbReference type="PROSITE" id="PS50082">
    <property type="entry name" value="WD_REPEATS_2"/>
    <property type="match status" value="3"/>
</dbReference>
<name>A0A7S3LT49_9STRA</name>
<dbReference type="PRINTS" id="PR00320">
    <property type="entry name" value="GPROTEINBRPT"/>
</dbReference>
<keyword evidence="3" id="KW-0813">Transport</keyword>
<keyword evidence="8" id="KW-0576">Peroxisome</keyword>
<accession>A0A7S3LT49</accession>
<dbReference type="AlphaFoldDB" id="A0A7S3LT49"/>
<dbReference type="PANTHER" id="PTHR46027">
    <property type="entry name" value="PEROXISOMAL TARGETING SIGNAL 2 RECEPTOR"/>
    <property type="match status" value="1"/>
</dbReference>
<evidence type="ECO:0000256" key="12">
    <source>
        <dbReference type="SAM" id="MobiDB-lite"/>
    </source>
</evidence>
<dbReference type="Gene3D" id="2.130.10.10">
    <property type="entry name" value="YVTN repeat-like/Quinoprotein amine dehydrogenase"/>
    <property type="match status" value="1"/>
</dbReference>
<comment type="subcellular location">
    <subcellularLocation>
        <location evidence="2">Cytoplasm</location>
        <location evidence="2">Cytosol</location>
    </subcellularLocation>
    <subcellularLocation>
        <location evidence="1">Peroxisome matrix</location>
    </subcellularLocation>
</comment>
<dbReference type="GO" id="GO:0005829">
    <property type="term" value="C:cytosol"/>
    <property type="evidence" value="ECO:0007669"/>
    <property type="project" value="UniProtKB-SubCell"/>
</dbReference>
<reference evidence="13" key="1">
    <citation type="submission" date="2021-01" db="EMBL/GenBank/DDBJ databases">
        <authorList>
            <person name="Corre E."/>
            <person name="Pelletier E."/>
            <person name="Niang G."/>
            <person name="Scheremetjew M."/>
            <person name="Finn R."/>
            <person name="Kale V."/>
            <person name="Holt S."/>
            <person name="Cochrane G."/>
            <person name="Meng A."/>
            <person name="Brown T."/>
            <person name="Cohen L."/>
        </authorList>
    </citation>
    <scope>NUCLEOTIDE SEQUENCE</scope>
    <source>
        <strain evidence="13">GSBS06</strain>
    </source>
</reference>
<protein>
    <recommendedName>
        <fullName evidence="10">Peroxin-7</fullName>
    </recommendedName>
</protein>
<evidence type="ECO:0000256" key="3">
    <source>
        <dbReference type="ARBA" id="ARBA00022448"/>
    </source>
</evidence>
<evidence type="ECO:0000256" key="6">
    <source>
        <dbReference type="ARBA" id="ARBA00022737"/>
    </source>
</evidence>
<feature type="repeat" description="WD" evidence="11">
    <location>
        <begin position="80"/>
        <end position="106"/>
    </location>
</feature>
<evidence type="ECO:0000256" key="5">
    <source>
        <dbReference type="ARBA" id="ARBA00022574"/>
    </source>
</evidence>
<dbReference type="PANTHER" id="PTHR46027:SF1">
    <property type="entry name" value="PEROXISOMAL TARGETING SIGNAL 2 RECEPTOR"/>
    <property type="match status" value="1"/>
</dbReference>
<feature type="repeat" description="WD" evidence="11">
    <location>
        <begin position="152"/>
        <end position="194"/>
    </location>
</feature>
<feature type="region of interest" description="Disordered" evidence="12">
    <location>
        <begin position="320"/>
        <end position="340"/>
    </location>
</feature>
<dbReference type="SMART" id="SM00320">
    <property type="entry name" value="WD40"/>
    <property type="match status" value="6"/>
</dbReference>
<dbReference type="InterPro" id="IPR020472">
    <property type="entry name" value="WD40_PAC1"/>
</dbReference>
<sequence length="340" mass="38617">MQGPGEAYSLFRTEDMHNYSVEFSPFRDGLLAIGASQYFGIVGNGRQYIVQKDPVSGRMQIVRFFETNDAIFDCTWNEMNENQLASACGDGSVKLWDLQTKDAFPIQSYHEHMQEVSSVDWNVVSKRSFLTASHDGTVKLWDPTSPRSLRTFQEHAQTLYNAVWSPTHPSSFISCSGDGTVKIWDINQPMSAATIPAHRGEVLAVDWNKYDPFKFVTGGATTDPRVKVWDLRQPQIPVEMAGHRFGIRRIKCSPHDEFTIASCSYDMSVCIWRTNREDALSMPYEHHSEFVFGIDWNLFRPGEIASASWDEHVCVFNINRPPPNRIPPPPRKPGMAPPLR</sequence>